<feature type="domain" description="FAD linked oxidase N-terminal" evidence="2">
    <location>
        <begin position="10"/>
        <end position="86"/>
    </location>
</feature>
<dbReference type="InterPro" id="IPR006094">
    <property type="entry name" value="Oxid_FAD_bind_N"/>
</dbReference>
<keyword evidence="1" id="KW-0560">Oxidoreductase</keyword>
<evidence type="ECO:0000313" key="3">
    <source>
        <dbReference type="EMBL" id="EME40016.1"/>
    </source>
</evidence>
<proteinExistence type="predicted"/>
<accession>N1PFD7</accession>
<reference evidence="4" key="1">
    <citation type="journal article" date="2012" name="PLoS Genet.">
        <title>The genomes of the fungal plant pathogens Cladosporium fulvum and Dothistroma septosporum reveal adaptation to different hosts and lifestyles but also signatures of common ancestry.</title>
        <authorList>
            <person name="de Wit P.J.G.M."/>
            <person name="van der Burgt A."/>
            <person name="Oekmen B."/>
            <person name="Stergiopoulos I."/>
            <person name="Abd-Elsalam K.A."/>
            <person name="Aerts A.L."/>
            <person name="Bahkali A.H."/>
            <person name="Beenen H.G."/>
            <person name="Chettri P."/>
            <person name="Cox M.P."/>
            <person name="Datema E."/>
            <person name="de Vries R.P."/>
            <person name="Dhillon B."/>
            <person name="Ganley A.R."/>
            <person name="Griffiths S.A."/>
            <person name="Guo Y."/>
            <person name="Hamelin R.C."/>
            <person name="Henrissat B."/>
            <person name="Kabir M.S."/>
            <person name="Jashni M.K."/>
            <person name="Kema G."/>
            <person name="Klaubauf S."/>
            <person name="Lapidus A."/>
            <person name="Levasseur A."/>
            <person name="Lindquist E."/>
            <person name="Mehrabi R."/>
            <person name="Ohm R.A."/>
            <person name="Owen T.J."/>
            <person name="Salamov A."/>
            <person name="Schwelm A."/>
            <person name="Schijlen E."/>
            <person name="Sun H."/>
            <person name="van den Burg H.A."/>
            <person name="van Ham R.C.H.J."/>
            <person name="Zhang S."/>
            <person name="Goodwin S.B."/>
            <person name="Grigoriev I.V."/>
            <person name="Collemare J."/>
            <person name="Bradshaw R.E."/>
        </authorList>
    </citation>
    <scope>NUCLEOTIDE SEQUENCE [LARGE SCALE GENOMIC DNA]</scope>
    <source>
        <strain evidence="4">NZE10 / CBS 128990</strain>
    </source>
</reference>
<dbReference type="eggNOG" id="KOG1262">
    <property type="taxonomic scope" value="Eukaryota"/>
</dbReference>
<dbReference type="InterPro" id="IPR016169">
    <property type="entry name" value="FAD-bd_PCMH_sub2"/>
</dbReference>
<evidence type="ECO:0000259" key="2">
    <source>
        <dbReference type="Pfam" id="PF01565"/>
    </source>
</evidence>
<dbReference type="GO" id="GO:0005737">
    <property type="term" value="C:cytoplasm"/>
    <property type="evidence" value="ECO:0007669"/>
    <property type="project" value="TreeGrafter"/>
</dbReference>
<dbReference type="GO" id="GO:0008202">
    <property type="term" value="P:steroid metabolic process"/>
    <property type="evidence" value="ECO:0007669"/>
    <property type="project" value="TreeGrafter"/>
</dbReference>
<dbReference type="SUPFAM" id="SSF56176">
    <property type="entry name" value="FAD-binding/transporter-associated domain-like"/>
    <property type="match status" value="1"/>
</dbReference>
<dbReference type="PANTHER" id="PTHR10801:SF0">
    <property type="entry name" value="DELTA(24)-STEROL REDUCTASE"/>
    <property type="match status" value="1"/>
</dbReference>
<dbReference type="GO" id="GO:0016020">
    <property type="term" value="C:membrane"/>
    <property type="evidence" value="ECO:0007669"/>
    <property type="project" value="TreeGrafter"/>
</dbReference>
<organism evidence="3 4">
    <name type="scientific">Dothistroma septosporum (strain NZE10 / CBS 128990)</name>
    <name type="common">Red band needle blight fungus</name>
    <name type="synonym">Mycosphaerella pini</name>
    <dbReference type="NCBI Taxonomy" id="675120"/>
    <lineage>
        <taxon>Eukaryota</taxon>
        <taxon>Fungi</taxon>
        <taxon>Dikarya</taxon>
        <taxon>Ascomycota</taxon>
        <taxon>Pezizomycotina</taxon>
        <taxon>Dothideomycetes</taxon>
        <taxon>Dothideomycetidae</taxon>
        <taxon>Mycosphaerellales</taxon>
        <taxon>Mycosphaerellaceae</taxon>
        <taxon>Dothistroma</taxon>
    </lineage>
</organism>
<dbReference type="Gene3D" id="3.30.465.10">
    <property type="match status" value="1"/>
</dbReference>
<protein>
    <recommendedName>
        <fullName evidence="2">FAD linked oxidase N-terminal domain-containing protein</fullName>
    </recommendedName>
</protein>
<dbReference type="EMBL" id="KB446544">
    <property type="protein sequence ID" value="EME40016.1"/>
    <property type="molecule type" value="Genomic_DNA"/>
</dbReference>
<evidence type="ECO:0000313" key="4">
    <source>
        <dbReference type="Proteomes" id="UP000016933"/>
    </source>
</evidence>
<name>N1PFD7_DOTSN</name>
<dbReference type="Pfam" id="PF01565">
    <property type="entry name" value="FAD_binding_4"/>
    <property type="match status" value="1"/>
</dbReference>
<gene>
    <name evidence="3" type="ORF">DOTSEDRAFT_82730</name>
</gene>
<dbReference type="HOGENOM" id="CLU_025883_3_0_1"/>
<reference evidence="3 4" key="2">
    <citation type="journal article" date="2012" name="PLoS Pathog.">
        <title>Diverse lifestyles and strategies of plant pathogenesis encoded in the genomes of eighteen Dothideomycetes fungi.</title>
        <authorList>
            <person name="Ohm R.A."/>
            <person name="Feau N."/>
            <person name="Henrissat B."/>
            <person name="Schoch C.L."/>
            <person name="Horwitz B.A."/>
            <person name="Barry K.W."/>
            <person name="Condon B.J."/>
            <person name="Copeland A.C."/>
            <person name="Dhillon B."/>
            <person name="Glaser F."/>
            <person name="Hesse C.N."/>
            <person name="Kosti I."/>
            <person name="LaButti K."/>
            <person name="Lindquist E.A."/>
            <person name="Lucas S."/>
            <person name="Salamov A.A."/>
            <person name="Bradshaw R.E."/>
            <person name="Ciuffetti L."/>
            <person name="Hamelin R.C."/>
            <person name="Kema G.H.J."/>
            <person name="Lawrence C."/>
            <person name="Scott J.A."/>
            <person name="Spatafora J.W."/>
            <person name="Turgeon B.G."/>
            <person name="de Wit P.J.G.M."/>
            <person name="Zhong S."/>
            <person name="Goodwin S.B."/>
            <person name="Grigoriev I.V."/>
        </authorList>
    </citation>
    <scope>NUCLEOTIDE SEQUENCE [LARGE SCALE GENOMIC DNA]</scope>
    <source>
        <strain evidence="4">NZE10 / CBS 128990</strain>
    </source>
</reference>
<sequence length="295" mass="33428">MDAHAERVRQIAADAKGFHDTKQRWRINHGSTNSTRNQSTKGMSVIDTSKMNHILSIDTEKLSILVEPNVPMDRLIEATLAHDLIPSLVIDFPASLPVQRFSASTDPWFYTHVQARIGHSKGPVVELIPVPEYLFRYDRGSFWVGESILRGDNGACGAIPNIKWTRKLLDPLLHTRMLYAAVHAGGFNGQIIQDIVVPYSVASKFLGWVATEVQVWPLWLCPVRYSANPTLHPFQNPIQSSGPQPQMLNIGVWGAPKVHTFEYWIEINQRLESKLREVGGMKWMYGFNLENDEEF</sequence>
<dbReference type="OrthoDB" id="415825at2759"/>
<evidence type="ECO:0000256" key="1">
    <source>
        <dbReference type="ARBA" id="ARBA00023002"/>
    </source>
</evidence>
<dbReference type="AlphaFoldDB" id="N1PFD7"/>
<dbReference type="InterPro" id="IPR040165">
    <property type="entry name" value="Diminuto-like"/>
</dbReference>
<dbReference type="InterPro" id="IPR036318">
    <property type="entry name" value="FAD-bd_PCMH-like_sf"/>
</dbReference>
<dbReference type="STRING" id="675120.N1PFD7"/>
<dbReference type="GO" id="GO:0000246">
    <property type="term" value="F:Delta24(24-1) sterol reductase activity"/>
    <property type="evidence" value="ECO:0007669"/>
    <property type="project" value="TreeGrafter"/>
</dbReference>
<keyword evidence="4" id="KW-1185">Reference proteome</keyword>
<dbReference type="GO" id="GO:0050660">
    <property type="term" value="F:flavin adenine dinucleotide binding"/>
    <property type="evidence" value="ECO:0007669"/>
    <property type="project" value="InterPro"/>
</dbReference>
<dbReference type="Proteomes" id="UP000016933">
    <property type="component" value="Unassembled WGS sequence"/>
</dbReference>
<dbReference type="PANTHER" id="PTHR10801">
    <property type="entry name" value="24-DEHYDROCHOLESTEROL REDUCTASE"/>
    <property type="match status" value="1"/>
</dbReference>